<dbReference type="PANTHER" id="PTHR33053">
    <property type="entry name" value="PROTEIN, PUTATIVE-RELATED"/>
    <property type="match status" value="1"/>
</dbReference>
<feature type="compositionally biased region" description="Basic and acidic residues" evidence="1">
    <location>
        <begin position="61"/>
        <end position="81"/>
    </location>
</feature>
<dbReference type="PANTHER" id="PTHR33053:SF24">
    <property type="entry name" value="TRANSPOSASE DOMAIN-CONTAINING PROTEIN"/>
    <property type="match status" value="1"/>
</dbReference>
<evidence type="ECO:0000256" key="1">
    <source>
        <dbReference type="SAM" id="MobiDB-lite"/>
    </source>
</evidence>
<evidence type="ECO:0008006" key="4">
    <source>
        <dbReference type="Google" id="ProtNLM"/>
    </source>
</evidence>
<evidence type="ECO:0000313" key="3">
    <source>
        <dbReference type="Proteomes" id="UP000327044"/>
    </source>
</evidence>
<comment type="caution">
    <text evidence="2">The sequence shown here is derived from an EMBL/GenBank/DDBJ whole genome shotgun (WGS) entry which is preliminary data.</text>
</comment>
<proteinExistence type="predicted"/>
<organism evidence="2 3">
    <name type="scientific">Photinus pyralis</name>
    <name type="common">Common eastern firefly</name>
    <name type="synonym">Lampyris pyralis</name>
    <dbReference type="NCBI Taxonomy" id="7054"/>
    <lineage>
        <taxon>Eukaryota</taxon>
        <taxon>Metazoa</taxon>
        <taxon>Ecdysozoa</taxon>
        <taxon>Arthropoda</taxon>
        <taxon>Hexapoda</taxon>
        <taxon>Insecta</taxon>
        <taxon>Pterygota</taxon>
        <taxon>Neoptera</taxon>
        <taxon>Endopterygota</taxon>
        <taxon>Coleoptera</taxon>
        <taxon>Polyphaga</taxon>
        <taxon>Elateriformia</taxon>
        <taxon>Elateroidea</taxon>
        <taxon>Lampyridae</taxon>
        <taxon>Lampyrinae</taxon>
        <taxon>Photinus</taxon>
    </lineage>
</organism>
<name>A0A5N4B2Z3_PHOPY</name>
<dbReference type="InParanoid" id="A0A5N4B2Z3"/>
<feature type="compositionally biased region" description="Polar residues" evidence="1">
    <location>
        <begin position="83"/>
        <end position="92"/>
    </location>
</feature>
<dbReference type="AlphaFoldDB" id="A0A5N4B2Z3"/>
<gene>
    <name evidence="2" type="ORF">PPYR_00740</name>
</gene>
<accession>A0A5N4B2Z3</accession>
<protein>
    <recommendedName>
        <fullName evidence="4">Transposase domain-containing protein</fullName>
    </recommendedName>
</protein>
<sequence length="595" mass="68407">MDPSSEKRKLFNKFSQRFKRLKQSNESSQVKTPENPAQSNPDDFEAVDKLVISSALSSHYTVEEESSRETDTESDNSESHDSQNIIQGDQYDNVTGQPSLYLNKSIEESEQCRSLPLNISLSNWALKHNINHTALSDLLIILKQEHPTLPKDARTFLKTPRHAGSQIRCVAPGSYYHFGLAQCLQNILAQLLKENRFIPSVLEICVNIDGLPISQSSSNQVWPIMIEGLVTEEISPNNNNTKKSNKYNLTLKKFSNYLFIIGGRLLYETLYLNLNGALPSISTVQRELFKNCSIEEGVPRIKQLNFVMEAIELINNGFFYNTICYNVKIIAFICDVPAKSFLKCIKGHSGYMSCTKCNIEGSYIENRTCFPSLEGWNLRTDSGFRMKEQSSHHIETTILESIPCVDMIKSFPIDYMHLVCLGVTKKLLNNLWLCGKPPHRFSSQQIKNLSDHYLTFKNQIPYEFMRKPRSFLEVKRWKATEFRLFLFYLGPIILRKRVSDEIYENFLTLHVSMTLLSKCDNLLYAKQLLRHFVLTYTMLYGEANVSHNIHNLLHLTDDVEIFGSVENFSTFPFENKMMYIKKLIRKGDKTAAANR</sequence>
<dbReference type="EMBL" id="VVIM01000001">
    <property type="protein sequence ID" value="KAB0803770.1"/>
    <property type="molecule type" value="Genomic_DNA"/>
</dbReference>
<reference evidence="2 3" key="1">
    <citation type="journal article" date="2018" name="Elife">
        <title>Firefly genomes illuminate parallel origins of bioluminescence in beetles.</title>
        <authorList>
            <person name="Fallon T.R."/>
            <person name="Lower S.E."/>
            <person name="Chang C.H."/>
            <person name="Bessho-Uehara M."/>
            <person name="Martin G.J."/>
            <person name="Bewick A.J."/>
            <person name="Behringer M."/>
            <person name="Debat H.J."/>
            <person name="Wong I."/>
            <person name="Day J.C."/>
            <person name="Suvorov A."/>
            <person name="Silva C.J."/>
            <person name="Stanger-Hall K.F."/>
            <person name="Hall D.W."/>
            <person name="Schmitz R.J."/>
            <person name="Nelson D.R."/>
            <person name="Lewis S.M."/>
            <person name="Shigenobu S."/>
            <person name="Bybee S.M."/>
            <person name="Larracuente A.M."/>
            <person name="Oba Y."/>
            <person name="Weng J.K."/>
        </authorList>
    </citation>
    <scope>NUCLEOTIDE SEQUENCE [LARGE SCALE GENOMIC DNA]</scope>
    <source>
        <strain evidence="2">1611_PpyrPB1</strain>
        <tissue evidence="2">Whole body</tissue>
    </source>
</reference>
<feature type="compositionally biased region" description="Polar residues" evidence="1">
    <location>
        <begin position="24"/>
        <end position="41"/>
    </location>
</feature>
<keyword evidence="3" id="KW-1185">Reference proteome</keyword>
<feature type="region of interest" description="Disordered" evidence="1">
    <location>
        <begin position="19"/>
        <end position="92"/>
    </location>
</feature>
<evidence type="ECO:0000313" key="2">
    <source>
        <dbReference type="EMBL" id="KAB0803770.1"/>
    </source>
</evidence>
<dbReference type="Proteomes" id="UP000327044">
    <property type="component" value="Unassembled WGS sequence"/>
</dbReference>